<dbReference type="InterPro" id="IPR007021">
    <property type="entry name" value="DUF659"/>
</dbReference>
<dbReference type="Proteomes" id="UP000265515">
    <property type="component" value="Unassembled WGS sequence"/>
</dbReference>
<feature type="region of interest" description="Disordered" evidence="1">
    <location>
        <begin position="38"/>
        <end position="73"/>
    </location>
</feature>
<feature type="region of interest" description="Disordered" evidence="1">
    <location>
        <begin position="853"/>
        <end position="890"/>
    </location>
</feature>
<feature type="compositionally biased region" description="Gly residues" evidence="1">
    <location>
        <begin position="858"/>
        <end position="870"/>
    </location>
</feature>
<dbReference type="EMBL" id="BFEA01000372">
    <property type="protein sequence ID" value="GBG81357.1"/>
    <property type="molecule type" value="Genomic_DNA"/>
</dbReference>
<organism evidence="3 4">
    <name type="scientific">Chara braunii</name>
    <name type="common">Braun's stonewort</name>
    <dbReference type="NCBI Taxonomy" id="69332"/>
    <lineage>
        <taxon>Eukaryota</taxon>
        <taxon>Viridiplantae</taxon>
        <taxon>Streptophyta</taxon>
        <taxon>Charophyceae</taxon>
        <taxon>Charales</taxon>
        <taxon>Characeae</taxon>
        <taxon>Chara</taxon>
    </lineage>
</organism>
<sequence>MDVLVDIWNDTKYIFAIEHVASLLTYMEDNGIRGARSVVGHSRPRVSSSTAPRGKVQDVLDEAEEREGGGLSGGVDLEGEEVVLTSHGAGVKDREKRKVVDRDDLPPETGKRVRQSRIDEVYDKEKQSHFCDKFLQWVYGVDIAFDAFRRQSWRKVRKASKEMPRGVRMRFRSFKKIGGPEVPSQKAKVATLLREVREAFAHSGTTMLSDGRKSRDSRRIVNFLAAGANGALLYATICRDGSVPETGAIVYRRWRAIMTSFPAKDVIAFCTDSASNYVAASKLLARTPTPMSGASRGSPTRPTRDALESTLHDNAWASIPWERRLIPQARWVRLQICDGQFWRQVKFAILVMEPVHQLLRRMDRGGMMMSIVYEWSQHLVQLMRLSTILTEFLTQYVREVEMRLMHLLEPAHAAAHLLNPRRRSLRDYLVVRAQIRHFHARRGDWGDRLLSDADVDAQDCNGDNEAARCAAWWFAHGVAHPELRAIAIRVMHMWTSASPAERNWVEHKRIQTGKRNKLGFATLAQLVEITTNLKLASCRQHGGGVGGLQDGEDDWANPEDLARGGDRTAEQVYFMYGAGSDGLAPRTSVITDDGLGRTEGVGDRPSPAPPAGCSGQPLRERDRHLPPLQRRKVHGVDSSGEDMAGMEEHPMDARFNPSHHSFVGAQQLRRSRRLAGQGGAHSQHLDEIPVGEQTPVTPTHGRDRQDAHGTPSSLRTSDFNVVGSHGRSPVLRYRFTQELVHGRDASQREETTEERDMESGGPGADDGEAADVGGMLDREEMVEKRDARLDREEEAHLQSTPRWEGREAYESEQRRLRELETGAVRPGRGSQMESGGSVVGLATLASYRAVEGEHAPKSGGGTDGRPIGDGGDQDAGDDSSDAGDEGEAADVGGFIDRVIVGLCAGDMEGGTPGAHGTSQVGDVVMEEAGLRTDRQGSDTGAGHSPVMEGVVGVDEEAQLSPMRDTAGDMSLALIVRPPSFFYADEGNTGCQLDERMGKSTPRALDQEQLERAGMEDPYDYTSRRSDPRRPPDGFASPPRPVERHVPYI</sequence>
<dbReference type="PANTHER" id="PTHR32166:SF123">
    <property type="entry name" value="BED-TYPE DOMAIN-CONTAINING PROTEIN"/>
    <property type="match status" value="1"/>
</dbReference>
<feature type="region of interest" description="Disordered" evidence="1">
    <location>
        <begin position="585"/>
        <end position="723"/>
    </location>
</feature>
<feature type="region of interest" description="Disordered" evidence="1">
    <location>
        <begin position="989"/>
        <end position="1048"/>
    </location>
</feature>
<feature type="compositionally biased region" description="Polar residues" evidence="1">
    <location>
        <begin position="710"/>
        <end position="719"/>
    </location>
</feature>
<proteinExistence type="predicted"/>
<feature type="compositionally biased region" description="Basic and acidic residues" evidence="1">
    <location>
        <begin position="786"/>
        <end position="796"/>
    </location>
</feature>
<dbReference type="AlphaFoldDB" id="A0A388LGG5"/>
<dbReference type="SUPFAM" id="SSF53098">
    <property type="entry name" value="Ribonuclease H-like"/>
    <property type="match status" value="1"/>
</dbReference>
<keyword evidence="4" id="KW-1185">Reference proteome</keyword>
<feature type="compositionally biased region" description="Acidic residues" evidence="1">
    <location>
        <begin position="871"/>
        <end position="888"/>
    </location>
</feature>
<gene>
    <name evidence="3" type="ORF">CBR_g32030</name>
</gene>
<evidence type="ECO:0000313" key="4">
    <source>
        <dbReference type="Proteomes" id="UP000265515"/>
    </source>
</evidence>
<evidence type="ECO:0000259" key="2">
    <source>
        <dbReference type="Pfam" id="PF04937"/>
    </source>
</evidence>
<protein>
    <recommendedName>
        <fullName evidence="2">DUF659 domain-containing protein</fullName>
    </recommendedName>
</protein>
<feature type="region of interest" description="Disordered" evidence="1">
    <location>
        <begin position="786"/>
        <end position="810"/>
    </location>
</feature>
<dbReference type="Pfam" id="PF04937">
    <property type="entry name" value="DUF659"/>
    <property type="match status" value="1"/>
</dbReference>
<feature type="compositionally biased region" description="Basic and acidic residues" evidence="1">
    <location>
        <begin position="740"/>
        <end position="750"/>
    </location>
</feature>
<feature type="domain" description="DUF659" evidence="2">
    <location>
        <begin position="180"/>
        <end position="286"/>
    </location>
</feature>
<comment type="caution">
    <text evidence="3">The sequence shown here is derived from an EMBL/GenBank/DDBJ whole genome shotgun (WGS) entry which is preliminary data.</text>
</comment>
<dbReference type="InterPro" id="IPR012337">
    <property type="entry name" value="RNaseH-like_sf"/>
</dbReference>
<accession>A0A388LGG5</accession>
<evidence type="ECO:0000256" key="1">
    <source>
        <dbReference type="SAM" id="MobiDB-lite"/>
    </source>
</evidence>
<feature type="compositionally biased region" description="Basic and acidic residues" evidence="1">
    <location>
        <begin position="1004"/>
        <end position="1014"/>
    </location>
</feature>
<evidence type="ECO:0000313" key="3">
    <source>
        <dbReference type="EMBL" id="GBG81357.1"/>
    </source>
</evidence>
<name>A0A388LGG5_CHABU</name>
<reference evidence="3 4" key="1">
    <citation type="journal article" date="2018" name="Cell">
        <title>The Chara Genome: Secondary Complexity and Implications for Plant Terrestrialization.</title>
        <authorList>
            <person name="Nishiyama T."/>
            <person name="Sakayama H."/>
            <person name="Vries J.D."/>
            <person name="Buschmann H."/>
            <person name="Saint-Marcoux D."/>
            <person name="Ullrich K.K."/>
            <person name="Haas F.B."/>
            <person name="Vanderstraeten L."/>
            <person name="Becker D."/>
            <person name="Lang D."/>
            <person name="Vosolsobe S."/>
            <person name="Rombauts S."/>
            <person name="Wilhelmsson P.K.I."/>
            <person name="Janitza P."/>
            <person name="Kern R."/>
            <person name="Heyl A."/>
            <person name="Rumpler F."/>
            <person name="Villalobos L.I.A.C."/>
            <person name="Clay J.M."/>
            <person name="Skokan R."/>
            <person name="Toyoda A."/>
            <person name="Suzuki Y."/>
            <person name="Kagoshima H."/>
            <person name="Schijlen E."/>
            <person name="Tajeshwar N."/>
            <person name="Catarino B."/>
            <person name="Hetherington A.J."/>
            <person name="Saltykova A."/>
            <person name="Bonnot C."/>
            <person name="Breuninger H."/>
            <person name="Symeonidi A."/>
            <person name="Radhakrishnan G.V."/>
            <person name="Van Nieuwerburgh F."/>
            <person name="Deforce D."/>
            <person name="Chang C."/>
            <person name="Karol K.G."/>
            <person name="Hedrich R."/>
            <person name="Ulvskov P."/>
            <person name="Glockner G."/>
            <person name="Delwiche C.F."/>
            <person name="Petrasek J."/>
            <person name="Van de Peer Y."/>
            <person name="Friml J."/>
            <person name="Beilby M."/>
            <person name="Dolan L."/>
            <person name="Kohara Y."/>
            <person name="Sugano S."/>
            <person name="Fujiyama A."/>
            <person name="Delaux P.-M."/>
            <person name="Quint M."/>
            <person name="TheiBen G."/>
            <person name="Hagemann M."/>
            <person name="Harholt J."/>
            <person name="Dunand C."/>
            <person name="Zachgo S."/>
            <person name="Langdale J."/>
            <person name="Maumus F."/>
            <person name="Straeten D.V.D."/>
            <person name="Gould S.B."/>
            <person name="Rensing S.A."/>
        </authorList>
    </citation>
    <scope>NUCLEOTIDE SEQUENCE [LARGE SCALE GENOMIC DNA]</scope>
    <source>
        <strain evidence="3 4">S276</strain>
    </source>
</reference>
<dbReference type="PANTHER" id="PTHR32166">
    <property type="entry name" value="OSJNBA0013A04.12 PROTEIN"/>
    <property type="match status" value="1"/>
</dbReference>
<feature type="compositionally biased region" description="Basic and acidic residues" evidence="1">
    <location>
        <begin position="1021"/>
        <end position="1031"/>
    </location>
</feature>
<feature type="region of interest" description="Disordered" evidence="1">
    <location>
        <begin position="738"/>
        <end position="771"/>
    </location>
</feature>
<dbReference type="Gramene" id="GBG81357">
    <property type="protein sequence ID" value="GBG81357"/>
    <property type="gene ID" value="CBR_g32030"/>
</dbReference>